<evidence type="ECO:0000313" key="10">
    <source>
        <dbReference type="Proteomes" id="UP000231343"/>
    </source>
</evidence>
<dbReference type="PANTHER" id="PTHR43163:SF6">
    <property type="entry name" value="DIPEPTIDE TRANSPORT SYSTEM PERMEASE PROTEIN DPPB-RELATED"/>
    <property type="match status" value="1"/>
</dbReference>
<comment type="subcellular location">
    <subcellularLocation>
        <location evidence="1 7">Cell membrane</location>
        <topology evidence="1 7">Multi-pass membrane protein</topology>
    </subcellularLocation>
</comment>
<dbReference type="EMBL" id="PEYM01000023">
    <property type="protein sequence ID" value="PIS31339.1"/>
    <property type="molecule type" value="Genomic_DNA"/>
</dbReference>
<evidence type="ECO:0000256" key="1">
    <source>
        <dbReference type="ARBA" id="ARBA00004651"/>
    </source>
</evidence>
<evidence type="ECO:0000256" key="5">
    <source>
        <dbReference type="ARBA" id="ARBA00022989"/>
    </source>
</evidence>
<dbReference type="Pfam" id="PF00528">
    <property type="entry name" value="BPD_transp_1"/>
    <property type="match status" value="1"/>
</dbReference>
<evidence type="ECO:0000256" key="6">
    <source>
        <dbReference type="ARBA" id="ARBA00023136"/>
    </source>
</evidence>
<reference evidence="9 10" key="1">
    <citation type="submission" date="2017-09" db="EMBL/GenBank/DDBJ databases">
        <title>Depth-based differentiation of microbial function through sediment-hosted aquifers and enrichment of novel symbionts in the deep terrestrial subsurface.</title>
        <authorList>
            <person name="Probst A.J."/>
            <person name="Ladd B."/>
            <person name="Jarett J.K."/>
            <person name="Geller-Mcgrath D.E."/>
            <person name="Sieber C.M."/>
            <person name="Emerson J.B."/>
            <person name="Anantharaman K."/>
            <person name="Thomas B.C."/>
            <person name="Malmstrom R."/>
            <person name="Stieglmeier M."/>
            <person name="Klingl A."/>
            <person name="Woyke T."/>
            <person name="Ryan C.M."/>
            <person name="Banfield J.F."/>
        </authorList>
    </citation>
    <scope>NUCLEOTIDE SEQUENCE [LARGE SCALE GENOMIC DNA]</scope>
    <source>
        <strain evidence="9">CG08_land_8_20_14_0_20_45_16</strain>
    </source>
</reference>
<dbReference type="AlphaFoldDB" id="A0A2H0Y199"/>
<protein>
    <recommendedName>
        <fullName evidence="8">ABC transmembrane type-1 domain-containing protein</fullName>
    </recommendedName>
</protein>
<dbReference type="Gene3D" id="1.10.3720.10">
    <property type="entry name" value="MetI-like"/>
    <property type="match status" value="1"/>
</dbReference>
<comment type="caution">
    <text evidence="9">The sequence shown here is derived from an EMBL/GenBank/DDBJ whole genome shotgun (WGS) entry which is preliminary data.</text>
</comment>
<evidence type="ECO:0000256" key="2">
    <source>
        <dbReference type="ARBA" id="ARBA00022448"/>
    </source>
</evidence>
<feature type="transmembrane region" description="Helical" evidence="7">
    <location>
        <begin position="32"/>
        <end position="54"/>
    </location>
</feature>
<proteinExistence type="inferred from homology"/>
<dbReference type="PANTHER" id="PTHR43163">
    <property type="entry name" value="DIPEPTIDE TRANSPORT SYSTEM PERMEASE PROTEIN DPPB-RELATED"/>
    <property type="match status" value="1"/>
</dbReference>
<organism evidence="9 10">
    <name type="scientific">Candidatus Saganbacteria bacterium CG08_land_8_20_14_0_20_45_16</name>
    <dbReference type="NCBI Taxonomy" id="2014293"/>
    <lineage>
        <taxon>Bacteria</taxon>
        <taxon>Bacillati</taxon>
        <taxon>Saganbacteria</taxon>
    </lineage>
</organism>
<sequence>MTVTIFSFIGMATPSFWVGLMLMLLFSVQLHWLPAIGNIVLPLITMTFGSLAGITRYQRAAMLEILNQDYIRTARAKGLPERVVIFKHALRNALIPIVTILGLSLPGLFSGAFIIETIFAWPGMGRLGVMAIFQRNYPMIMGIVLFSAVLIILGNIAADIGYALVDPRIRYGKK</sequence>
<keyword evidence="3" id="KW-1003">Cell membrane</keyword>
<comment type="similarity">
    <text evidence="7">Belongs to the binding-protein-dependent transport system permease family.</text>
</comment>
<evidence type="ECO:0000256" key="7">
    <source>
        <dbReference type="RuleBase" id="RU363032"/>
    </source>
</evidence>
<evidence type="ECO:0000313" key="9">
    <source>
        <dbReference type="EMBL" id="PIS31339.1"/>
    </source>
</evidence>
<dbReference type="PROSITE" id="PS50928">
    <property type="entry name" value="ABC_TM1"/>
    <property type="match status" value="1"/>
</dbReference>
<feature type="transmembrane region" description="Helical" evidence="7">
    <location>
        <begin position="139"/>
        <end position="165"/>
    </location>
</feature>
<keyword evidence="4 7" id="KW-0812">Transmembrane</keyword>
<name>A0A2H0Y199_UNCSA</name>
<dbReference type="SUPFAM" id="SSF161098">
    <property type="entry name" value="MetI-like"/>
    <property type="match status" value="1"/>
</dbReference>
<evidence type="ECO:0000259" key="8">
    <source>
        <dbReference type="PROSITE" id="PS50928"/>
    </source>
</evidence>
<dbReference type="GO" id="GO:0055085">
    <property type="term" value="P:transmembrane transport"/>
    <property type="evidence" value="ECO:0007669"/>
    <property type="project" value="InterPro"/>
</dbReference>
<keyword evidence="6 7" id="KW-0472">Membrane</keyword>
<feature type="domain" description="ABC transmembrane type-1" evidence="8">
    <location>
        <begin position="1"/>
        <end position="162"/>
    </location>
</feature>
<dbReference type="GO" id="GO:0005886">
    <property type="term" value="C:plasma membrane"/>
    <property type="evidence" value="ECO:0007669"/>
    <property type="project" value="UniProtKB-SubCell"/>
</dbReference>
<evidence type="ECO:0000256" key="4">
    <source>
        <dbReference type="ARBA" id="ARBA00022692"/>
    </source>
</evidence>
<feature type="transmembrane region" description="Helical" evidence="7">
    <location>
        <begin position="94"/>
        <end position="119"/>
    </location>
</feature>
<feature type="transmembrane region" description="Helical" evidence="7">
    <location>
        <begin position="5"/>
        <end position="26"/>
    </location>
</feature>
<keyword evidence="5 7" id="KW-1133">Transmembrane helix</keyword>
<dbReference type="CDD" id="cd06261">
    <property type="entry name" value="TM_PBP2"/>
    <property type="match status" value="1"/>
</dbReference>
<dbReference type="Proteomes" id="UP000231343">
    <property type="component" value="Unassembled WGS sequence"/>
</dbReference>
<evidence type="ECO:0000256" key="3">
    <source>
        <dbReference type="ARBA" id="ARBA00022475"/>
    </source>
</evidence>
<dbReference type="InterPro" id="IPR000515">
    <property type="entry name" value="MetI-like"/>
</dbReference>
<accession>A0A2H0Y199</accession>
<dbReference type="InterPro" id="IPR035906">
    <property type="entry name" value="MetI-like_sf"/>
</dbReference>
<gene>
    <name evidence="9" type="ORF">COT42_01315</name>
</gene>
<keyword evidence="2 7" id="KW-0813">Transport</keyword>